<dbReference type="EMBL" id="CAJFCW020000002">
    <property type="protein sequence ID" value="CAG9095483.1"/>
    <property type="molecule type" value="Genomic_DNA"/>
</dbReference>
<organism evidence="2 3">
    <name type="scientific">Bursaphelenchus okinawaensis</name>
    <dbReference type="NCBI Taxonomy" id="465554"/>
    <lineage>
        <taxon>Eukaryota</taxon>
        <taxon>Metazoa</taxon>
        <taxon>Ecdysozoa</taxon>
        <taxon>Nematoda</taxon>
        <taxon>Chromadorea</taxon>
        <taxon>Rhabditida</taxon>
        <taxon>Tylenchina</taxon>
        <taxon>Tylenchomorpha</taxon>
        <taxon>Aphelenchoidea</taxon>
        <taxon>Aphelenchoididae</taxon>
        <taxon>Bursaphelenchus</taxon>
    </lineage>
</organism>
<keyword evidence="3" id="KW-1185">Reference proteome</keyword>
<feature type="region of interest" description="Disordered" evidence="1">
    <location>
        <begin position="255"/>
        <end position="274"/>
    </location>
</feature>
<proteinExistence type="predicted"/>
<dbReference type="EMBL" id="CAJFDH010000002">
    <property type="protein sequence ID" value="CAD5212287.1"/>
    <property type="molecule type" value="Genomic_DNA"/>
</dbReference>
<evidence type="ECO:0000256" key="1">
    <source>
        <dbReference type="SAM" id="MobiDB-lite"/>
    </source>
</evidence>
<name>A0A811K8C0_9BILA</name>
<protein>
    <submittedName>
        <fullName evidence="2">Uncharacterized protein</fullName>
    </submittedName>
</protein>
<reference evidence="2" key="1">
    <citation type="submission" date="2020-09" db="EMBL/GenBank/DDBJ databases">
        <authorList>
            <person name="Kikuchi T."/>
        </authorList>
    </citation>
    <scope>NUCLEOTIDE SEQUENCE</scope>
    <source>
        <strain evidence="2">SH1</strain>
    </source>
</reference>
<evidence type="ECO:0000313" key="2">
    <source>
        <dbReference type="EMBL" id="CAD5212287.1"/>
    </source>
</evidence>
<gene>
    <name evidence="2" type="ORF">BOKJ2_LOCUS4127</name>
</gene>
<evidence type="ECO:0000313" key="3">
    <source>
        <dbReference type="Proteomes" id="UP000614601"/>
    </source>
</evidence>
<sequence>MIMTSTMDMFYLFRTLSEEEILDNVVERIYTYILAEFPKVVTVDDVIDYFDEFFRMPLNQVVNRLGYKNFTMFCKYNKGMNNMLDNFNGDGTIKPIIFEYAQDQARMNAEAYKQRQEEERLKRMEAWQKEMERVIKGYEEKGHFPTDDELEYRQLICQCVLRGMQDRKPLTHSGLNGYLKEYGCGLNAELYKHFQAVGRYKSTPKMNDILKAMSFEIRGNGKIDTIIFSFQPWIPSYDVIIAFYEEVKKRREEFLERHRPPKTPAKSSPTVDWE</sequence>
<comment type="caution">
    <text evidence="2">The sequence shown here is derived from an EMBL/GenBank/DDBJ whole genome shotgun (WGS) entry which is preliminary data.</text>
</comment>
<dbReference type="Proteomes" id="UP000614601">
    <property type="component" value="Unassembled WGS sequence"/>
</dbReference>
<dbReference type="AlphaFoldDB" id="A0A811K8C0"/>
<feature type="compositionally biased region" description="Polar residues" evidence="1">
    <location>
        <begin position="265"/>
        <end position="274"/>
    </location>
</feature>
<accession>A0A811K8C0</accession>
<dbReference type="Proteomes" id="UP000783686">
    <property type="component" value="Unassembled WGS sequence"/>
</dbReference>